<keyword evidence="10" id="KW-1185">Reference proteome</keyword>
<dbReference type="Pfam" id="PF00196">
    <property type="entry name" value="GerE"/>
    <property type="match status" value="1"/>
</dbReference>
<protein>
    <submittedName>
        <fullName evidence="9">Response regulator transcription factor</fullName>
    </submittedName>
</protein>
<evidence type="ECO:0000259" key="7">
    <source>
        <dbReference type="PROSITE" id="PS50043"/>
    </source>
</evidence>
<proteinExistence type="predicted"/>
<evidence type="ECO:0000313" key="10">
    <source>
        <dbReference type="Proteomes" id="UP001490365"/>
    </source>
</evidence>
<dbReference type="SMART" id="SM00421">
    <property type="entry name" value="HTH_LUXR"/>
    <property type="match status" value="1"/>
</dbReference>
<accession>A0ABV1TLH7</accession>
<dbReference type="PROSITE" id="PS50043">
    <property type="entry name" value="HTH_LUXR_2"/>
    <property type="match status" value="1"/>
</dbReference>
<evidence type="ECO:0000256" key="4">
    <source>
        <dbReference type="ARBA" id="ARBA00023163"/>
    </source>
</evidence>
<dbReference type="InterPro" id="IPR036388">
    <property type="entry name" value="WH-like_DNA-bd_sf"/>
</dbReference>
<evidence type="ECO:0000313" key="9">
    <source>
        <dbReference type="EMBL" id="MER6270895.1"/>
    </source>
</evidence>
<keyword evidence="2" id="KW-0805">Transcription regulation</keyword>
<keyword evidence="1 5" id="KW-0597">Phosphoprotein</keyword>
<evidence type="ECO:0000256" key="1">
    <source>
        <dbReference type="ARBA" id="ARBA00022553"/>
    </source>
</evidence>
<dbReference type="InterPro" id="IPR016032">
    <property type="entry name" value="Sig_transdc_resp-reg_C-effctor"/>
</dbReference>
<evidence type="ECO:0000259" key="8">
    <source>
        <dbReference type="PROSITE" id="PS50110"/>
    </source>
</evidence>
<keyword evidence="4" id="KW-0804">Transcription</keyword>
<dbReference type="SUPFAM" id="SSF52172">
    <property type="entry name" value="CheY-like"/>
    <property type="match status" value="1"/>
</dbReference>
<dbReference type="PANTHER" id="PTHR44688:SF16">
    <property type="entry name" value="DNA-BINDING TRANSCRIPTIONAL ACTIVATOR DEVR_DOSR"/>
    <property type="match status" value="1"/>
</dbReference>
<dbReference type="Gene3D" id="1.10.10.10">
    <property type="entry name" value="Winged helix-like DNA-binding domain superfamily/Winged helix DNA-binding domain"/>
    <property type="match status" value="1"/>
</dbReference>
<dbReference type="CDD" id="cd06170">
    <property type="entry name" value="LuxR_C_like"/>
    <property type="match status" value="1"/>
</dbReference>
<evidence type="ECO:0000256" key="2">
    <source>
        <dbReference type="ARBA" id="ARBA00023015"/>
    </source>
</evidence>
<gene>
    <name evidence="9" type="ORF">ABT211_26915</name>
</gene>
<dbReference type="RefSeq" id="WP_351959313.1">
    <property type="nucleotide sequence ID" value="NZ_JBEOZM010000013.1"/>
</dbReference>
<dbReference type="SMART" id="SM00448">
    <property type="entry name" value="REC"/>
    <property type="match status" value="1"/>
</dbReference>
<keyword evidence="3" id="KW-0238">DNA-binding</keyword>
<reference evidence="9 10" key="1">
    <citation type="submission" date="2024-06" db="EMBL/GenBank/DDBJ databases">
        <title>The Natural Products Discovery Center: Release of the First 8490 Sequenced Strains for Exploring Actinobacteria Biosynthetic Diversity.</title>
        <authorList>
            <person name="Kalkreuter E."/>
            <person name="Kautsar S.A."/>
            <person name="Yang D."/>
            <person name="Bader C.D."/>
            <person name="Teijaro C.N."/>
            <person name="Fluegel L."/>
            <person name="Davis C.M."/>
            <person name="Simpson J.R."/>
            <person name="Lauterbach L."/>
            <person name="Steele A.D."/>
            <person name="Gui C."/>
            <person name="Meng S."/>
            <person name="Li G."/>
            <person name="Viehrig K."/>
            <person name="Ye F."/>
            <person name="Su P."/>
            <person name="Kiefer A.F."/>
            <person name="Nichols A."/>
            <person name="Cepeda A.J."/>
            <person name="Yan W."/>
            <person name="Fan B."/>
            <person name="Jiang Y."/>
            <person name="Adhikari A."/>
            <person name="Zheng C.-J."/>
            <person name="Schuster L."/>
            <person name="Cowan T.M."/>
            <person name="Smanski M.J."/>
            <person name="Chevrette M.G."/>
            <person name="De Carvalho L.P.S."/>
            <person name="Shen B."/>
        </authorList>
    </citation>
    <scope>NUCLEOTIDE SEQUENCE [LARGE SCALE GENOMIC DNA]</scope>
    <source>
        <strain evidence="9 10">NPDC001694</strain>
    </source>
</reference>
<feature type="domain" description="HTH luxR-type" evidence="7">
    <location>
        <begin position="154"/>
        <end position="219"/>
    </location>
</feature>
<evidence type="ECO:0000256" key="5">
    <source>
        <dbReference type="PROSITE-ProRule" id="PRU00169"/>
    </source>
</evidence>
<dbReference type="InterPro" id="IPR058245">
    <property type="entry name" value="NreC/VraR/RcsB-like_REC"/>
</dbReference>
<evidence type="ECO:0000256" key="3">
    <source>
        <dbReference type="ARBA" id="ARBA00023125"/>
    </source>
</evidence>
<dbReference type="InterPro" id="IPR001789">
    <property type="entry name" value="Sig_transdc_resp-reg_receiver"/>
</dbReference>
<name>A0ABV1TLH7_9ACTN</name>
<feature type="domain" description="Response regulatory" evidence="8">
    <location>
        <begin position="7"/>
        <end position="122"/>
    </location>
</feature>
<dbReference type="EMBL" id="JBEOZM010000013">
    <property type="protein sequence ID" value="MER6270895.1"/>
    <property type="molecule type" value="Genomic_DNA"/>
</dbReference>
<dbReference type="Pfam" id="PF00072">
    <property type="entry name" value="Response_reg"/>
    <property type="match status" value="1"/>
</dbReference>
<evidence type="ECO:0000256" key="6">
    <source>
        <dbReference type="SAM" id="MobiDB-lite"/>
    </source>
</evidence>
<feature type="region of interest" description="Disordered" evidence="6">
    <location>
        <begin position="134"/>
        <end position="158"/>
    </location>
</feature>
<sequence>MTPEPLRIVVVDDHRLPREALCHVLDSQPDLEAHGVDSGPSAVRAVAEHRPDVVLLDIGTPGRDPASTVSELLSCGHPVGIVVLHTQSDLSLMQRLLGLGVRAYLHKSVSQGLLLSTVRDIAGTRQQTVTITVPSGAARPAAAVPQPTADPAPDAPSSDVLSARELAVLTLVAEALTNRQVAARMDITEATVKRHLRNIFSKLGATSRIDAVNKAINALVIQPPAARRGQ</sequence>
<dbReference type="PROSITE" id="PS50110">
    <property type="entry name" value="RESPONSE_REGULATORY"/>
    <property type="match status" value="1"/>
</dbReference>
<dbReference type="Gene3D" id="3.40.50.2300">
    <property type="match status" value="1"/>
</dbReference>
<dbReference type="SUPFAM" id="SSF46894">
    <property type="entry name" value="C-terminal effector domain of the bipartite response regulators"/>
    <property type="match status" value="1"/>
</dbReference>
<dbReference type="Proteomes" id="UP001490365">
    <property type="component" value="Unassembled WGS sequence"/>
</dbReference>
<dbReference type="InterPro" id="IPR011006">
    <property type="entry name" value="CheY-like_superfamily"/>
</dbReference>
<dbReference type="PRINTS" id="PR00038">
    <property type="entry name" value="HTHLUXR"/>
</dbReference>
<dbReference type="PANTHER" id="PTHR44688">
    <property type="entry name" value="DNA-BINDING TRANSCRIPTIONAL ACTIVATOR DEVR_DOSR"/>
    <property type="match status" value="1"/>
</dbReference>
<comment type="caution">
    <text evidence="9">The sequence shown here is derived from an EMBL/GenBank/DDBJ whole genome shotgun (WGS) entry which is preliminary data.</text>
</comment>
<feature type="modified residue" description="4-aspartylphosphate" evidence="5">
    <location>
        <position position="57"/>
    </location>
</feature>
<dbReference type="InterPro" id="IPR000792">
    <property type="entry name" value="Tscrpt_reg_LuxR_C"/>
</dbReference>
<dbReference type="CDD" id="cd17535">
    <property type="entry name" value="REC_NarL-like"/>
    <property type="match status" value="1"/>
</dbReference>
<organism evidence="9 10">
    <name type="scientific">Streptomyces sp. 900105755</name>
    <dbReference type="NCBI Taxonomy" id="3154389"/>
    <lineage>
        <taxon>Bacteria</taxon>
        <taxon>Bacillati</taxon>
        <taxon>Actinomycetota</taxon>
        <taxon>Actinomycetes</taxon>
        <taxon>Kitasatosporales</taxon>
        <taxon>Streptomycetaceae</taxon>
        <taxon>Streptomyces</taxon>
    </lineage>
</organism>